<evidence type="ECO:0000313" key="3">
    <source>
        <dbReference type="Proteomes" id="UP000218811"/>
    </source>
</evidence>
<dbReference type="OMA" id="LGQCPLT"/>
<name>A0A2H3JPW6_WOLCO</name>
<dbReference type="EMBL" id="KB467942">
    <property type="protein sequence ID" value="PCH38694.1"/>
    <property type="molecule type" value="Genomic_DNA"/>
</dbReference>
<keyword evidence="1" id="KW-0812">Transmembrane</keyword>
<feature type="transmembrane region" description="Helical" evidence="1">
    <location>
        <begin position="185"/>
        <end position="207"/>
    </location>
</feature>
<evidence type="ECO:0000313" key="2">
    <source>
        <dbReference type="EMBL" id="PCH38694.1"/>
    </source>
</evidence>
<dbReference type="AlphaFoldDB" id="A0A2H3JPW6"/>
<keyword evidence="1" id="KW-0472">Membrane</keyword>
<feature type="transmembrane region" description="Helical" evidence="1">
    <location>
        <begin position="83"/>
        <end position="104"/>
    </location>
</feature>
<dbReference type="OrthoDB" id="2279611at2759"/>
<dbReference type="STRING" id="742152.A0A2H3JPW6"/>
<feature type="transmembrane region" description="Helical" evidence="1">
    <location>
        <begin position="53"/>
        <end position="71"/>
    </location>
</feature>
<keyword evidence="3" id="KW-1185">Reference proteome</keyword>
<sequence>MSKQTKMIMGFWGFVNVCLLAAAIISIVFSVVWREPNLLLNLTLSTTHLNAGLIMGIILLISWLISIGALLSSNNSVMGFVVLNWALVVDSIAVLIVGTIFWQYTLGIRNNYLQVWEAQSTETRIAVQDLFKCCGYYAPNDTTVALGGFCANQTFVDGLFVSNTSNTNACVGPITAFAEPTLNQIFTYVYGFMAVVICLFLASLCVIKTRQEKERFRKIDAKRGGRGFV</sequence>
<keyword evidence="1" id="KW-1133">Transmembrane helix</keyword>
<dbReference type="Proteomes" id="UP000218811">
    <property type="component" value="Unassembled WGS sequence"/>
</dbReference>
<accession>A0A2H3JPW6</accession>
<gene>
    <name evidence="2" type="ORF">WOLCODRAFT_64336</name>
</gene>
<organism evidence="2 3">
    <name type="scientific">Wolfiporia cocos (strain MD-104)</name>
    <name type="common">Brown rot fungus</name>
    <dbReference type="NCBI Taxonomy" id="742152"/>
    <lineage>
        <taxon>Eukaryota</taxon>
        <taxon>Fungi</taxon>
        <taxon>Dikarya</taxon>
        <taxon>Basidiomycota</taxon>
        <taxon>Agaricomycotina</taxon>
        <taxon>Agaricomycetes</taxon>
        <taxon>Polyporales</taxon>
        <taxon>Phaeolaceae</taxon>
        <taxon>Wolfiporia</taxon>
    </lineage>
</organism>
<feature type="transmembrane region" description="Helical" evidence="1">
    <location>
        <begin position="12"/>
        <end position="33"/>
    </location>
</feature>
<reference evidence="2 3" key="1">
    <citation type="journal article" date="2012" name="Science">
        <title>The Paleozoic origin of enzymatic lignin decomposition reconstructed from 31 fungal genomes.</title>
        <authorList>
            <person name="Floudas D."/>
            <person name="Binder M."/>
            <person name="Riley R."/>
            <person name="Barry K."/>
            <person name="Blanchette R.A."/>
            <person name="Henrissat B."/>
            <person name="Martinez A.T."/>
            <person name="Otillar R."/>
            <person name="Spatafora J.W."/>
            <person name="Yadav J.S."/>
            <person name="Aerts A."/>
            <person name="Benoit I."/>
            <person name="Boyd A."/>
            <person name="Carlson A."/>
            <person name="Copeland A."/>
            <person name="Coutinho P.M."/>
            <person name="de Vries R.P."/>
            <person name="Ferreira P."/>
            <person name="Findley K."/>
            <person name="Foster B."/>
            <person name="Gaskell J."/>
            <person name="Glotzer D."/>
            <person name="Gorecki P."/>
            <person name="Heitman J."/>
            <person name="Hesse C."/>
            <person name="Hori C."/>
            <person name="Igarashi K."/>
            <person name="Jurgens J.A."/>
            <person name="Kallen N."/>
            <person name="Kersten P."/>
            <person name="Kohler A."/>
            <person name="Kuees U."/>
            <person name="Kumar T.K.A."/>
            <person name="Kuo A."/>
            <person name="LaButti K."/>
            <person name="Larrondo L.F."/>
            <person name="Lindquist E."/>
            <person name="Ling A."/>
            <person name="Lombard V."/>
            <person name="Lucas S."/>
            <person name="Lundell T."/>
            <person name="Martin R."/>
            <person name="McLaughlin D.J."/>
            <person name="Morgenstern I."/>
            <person name="Morin E."/>
            <person name="Murat C."/>
            <person name="Nagy L.G."/>
            <person name="Nolan M."/>
            <person name="Ohm R.A."/>
            <person name="Patyshakuliyeva A."/>
            <person name="Rokas A."/>
            <person name="Ruiz-Duenas F.J."/>
            <person name="Sabat G."/>
            <person name="Salamov A."/>
            <person name="Samejima M."/>
            <person name="Schmutz J."/>
            <person name="Slot J.C."/>
            <person name="St John F."/>
            <person name="Stenlid J."/>
            <person name="Sun H."/>
            <person name="Sun S."/>
            <person name="Syed K."/>
            <person name="Tsang A."/>
            <person name="Wiebenga A."/>
            <person name="Young D."/>
            <person name="Pisabarro A."/>
            <person name="Eastwood D.C."/>
            <person name="Martin F."/>
            <person name="Cullen D."/>
            <person name="Grigoriev I.V."/>
            <person name="Hibbett D.S."/>
        </authorList>
    </citation>
    <scope>NUCLEOTIDE SEQUENCE [LARGE SCALE GENOMIC DNA]</scope>
    <source>
        <strain evidence="2 3">MD-104</strain>
    </source>
</reference>
<proteinExistence type="predicted"/>
<protein>
    <submittedName>
        <fullName evidence="2">Tetraspanin</fullName>
    </submittedName>
</protein>
<evidence type="ECO:0000256" key="1">
    <source>
        <dbReference type="SAM" id="Phobius"/>
    </source>
</evidence>